<evidence type="ECO:0000313" key="3">
    <source>
        <dbReference type="EMBL" id="KAE8244277.1"/>
    </source>
</evidence>
<feature type="compositionally biased region" description="Basic and acidic residues" evidence="1">
    <location>
        <begin position="314"/>
        <end position="335"/>
    </location>
</feature>
<evidence type="ECO:0000313" key="4">
    <source>
        <dbReference type="Proteomes" id="UP000077671"/>
    </source>
</evidence>
<accession>A0A177TDD6</accession>
<name>A0A177TDD6_9BASI</name>
<reference evidence="3" key="2">
    <citation type="journal article" date="2019" name="IMA Fungus">
        <title>Genome sequencing and comparison of five Tilletia species to identify candidate genes for the detection of regulated species infecting wheat.</title>
        <authorList>
            <person name="Nguyen H.D.T."/>
            <person name="Sultana T."/>
            <person name="Kesanakurti P."/>
            <person name="Hambleton S."/>
        </authorList>
    </citation>
    <scope>NUCLEOTIDE SEQUENCE</scope>
    <source>
        <strain evidence="3">DAOMC 238032</strain>
    </source>
</reference>
<protein>
    <recommendedName>
        <fullName evidence="2">DUF6589 domain-containing protein</fullName>
    </recommendedName>
</protein>
<evidence type="ECO:0000259" key="2">
    <source>
        <dbReference type="Pfam" id="PF20231"/>
    </source>
</evidence>
<feature type="domain" description="DUF6589" evidence="2">
    <location>
        <begin position="112"/>
        <end position="523"/>
    </location>
</feature>
<evidence type="ECO:0000256" key="1">
    <source>
        <dbReference type="SAM" id="MobiDB-lite"/>
    </source>
</evidence>
<organism evidence="3 4">
    <name type="scientific">Tilletia caries</name>
    <name type="common">wheat bunt fungus</name>
    <dbReference type="NCBI Taxonomy" id="13290"/>
    <lineage>
        <taxon>Eukaryota</taxon>
        <taxon>Fungi</taxon>
        <taxon>Dikarya</taxon>
        <taxon>Basidiomycota</taxon>
        <taxon>Ustilaginomycotina</taxon>
        <taxon>Exobasidiomycetes</taxon>
        <taxon>Tilletiales</taxon>
        <taxon>Tilletiaceae</taxon>
        <taxon>Tilletia</taxon>
    </lineage>
</organism>
<sequence length="667" mass="74533">MRAAVHGVVYEVDASVQLQEGPQHPVCDPLVVDEIFGSDMPKPSTTPTNLADRAHNPDGLWPKIREQRDQMRKQATPDIHPFSLLSSETDDEQFVLSVVSHARKAFLTQHQYLDYDHPFPEPPQIWPLTPRKTVVHTLPVLDVDEGSVEGNIEVFKQYLDKHVKVPNSFWRDRVLSIIADAFTTEKIKQAQRTRNLDRSPDSFDKFDAQQPWAAPWHLMYAYIRCLFLNHGGAKDQPSAISFRHLSERVGFRNLLTQPYNFHDSSRFLHFWFAAACNSVIEEAVRKHLDPLSTASSADKPADNPAHAAQPARGTAERRARHPGGENDAEHPAEEFKGRLDHETFLRISNAAIRDLLKYSAQDLLDEQEEDGKKRDDIALHSRTMFADVALFIELQAAIKVGGAGRLILAMKMLVPRFQSTGQHNYVSELLEIIVSLRFEMPPALRAIMVASLFVNTDGGRNTFVPTDLLQENFVFDLKHTWPVGGTTKSLEYKQVIGSLLQVLAGMKMGLWEDLGIASQSQNHSDKKRAITITALQRDFDRLKIFEWDDQGRAGSEFEVMRGDAVRQERSSLQAAGKSTKHIRQSKTMACDAWASGMLQLSGTSTGSGSYDRWKARQALSLGKEGAAATHADADQPVLEGAAAEEGFAYIGLSSSTAGFEELEDDVC</sequence>
<dbReference type="Pfam" id="PF20231">
    <property type="entry name" value="DUF6589"/>
    <property type="match status" value="1"/>
</dbReference>
<comment type="caution">
    <text evidence="3">The sequence shown here is derived from an EMBL/GenBank/DDBJ whole genome shotgun (WGS) entry which is preliminary data.</text>
</comment>
<reference evidence="3" key="1">
    <citation type="submission" date="2016-04" db="EMBL/GenBank/DDBJ databases">
        <authorList>
            <person name="Nguyen H.D."/>
            <person name="Kesanakurti P."/>
            <person name="Cullis J."/>
            <person name="Levesque C.A."/>
            <person name="Hambleton S."/>
        </authorList>
    </citation>
    <scope>NUCLEOTIDE SEQUENCE</scope>
    <source>
        <strain evidence="3">DAOMC 238032</strain>
    </source>
</reference>
<proteinExistence type="predicted"/>
<dbReference type="EMBL" id="LWDD02001857">
    <property type="protein sequence ID" value="KAE8244277.1"/>
    <property type="molecule type" value="Genomic_DNA"/>
</dbReference>
<dbReference type="AlphaFoldDB" id="A0A177TDD6"/>
<feature type="region of interest" description="Disordered" evidence="1">
    <location>
        <begin position="292"/>
        <end position="335"/>
    </location>
</feature>
<dbReference type="InterPro" id="IPR046496">
    <property type="entry name" value="DUF6589"/>
</dbReference>
<dbReference type="Proteomes" id="UP000077671">
    <property type="component" value="Unassembled WGS sequence"/>
</dbReference>
<gene>
    <name evidence="3" type="ORF">A4X03_0g7586</name>
</gene>